<feature type="transmembrane region" description="Helical" evidence="7">
    <location>
        <begin position="101"/>
        <end position="128"/>
    </location>
</feature>
<gene>
    <name evidence="9" type="ORF">GN330_00990</name>
</gene>
<proteinExistence type="inferred from homology"/>
<evidence type="ECO:0000256" key="4">
    <source>
        <dbReference type="ARBA" id="ARBA00022692"/>
    </source>
</evidence>
<comment type="function">
    <text evidence="7">Part of the tripartite ATP-independent periplasmic (TRAP) transport system.</text>
</comment>
<dbReference type="Pfam" id="PF06808">
    <property type="entry name" value="DctM"/>
    <property type="match status" value="1"/>
</dbReference>
<dbReference type="EMBL" id="WPHG01000001">
    <property type="protein sequence ID" value="MVA95828.1"/>
    <property type="molecule type" value="Genomic_DNA"/>
</dbReference>
<sequence length="439" mass="46626">MGDPLLAGLMFPTLFLLILLGLPVAFSLIVTAFGFALLAFGDIAPAQLYRFVDKVASQPTFAAIPLFVFMGAMLERSGIAARLFEAMRLWLGRLPGGLSLAALSMCAIFAAGTGIVGAVEVMVGMMAIPAMKKYNYSNDLIAGTICAGGSLGTMIPPSIVVVVYATQGQLSIGDLFAAVIIPSVLMVACFLGYALVRCALRPQDGPPVADEDIAMPTRDKIWITVTSLLPALGLVLAVVGSIIAGIAAPTEAAGVGALGTIILTLFYRRLTIEVLWSATRATLVITAMVMFIVVGGTMFTSIFQINGGRQLIQSTILAMDLSSGELILIVLLIIMILGFVLDWISIVLICVPIYDPLLRAAGIDPVWFAVLAIIALQTSYLTPPMAPSLFYLRSIAPPDMSYRQMALGVMPFVACQVLVMLIVYFFPATALWLTSFVGI</sequence>
<keyword evidence="5 7" id="KW-1133">Transmembrane helix</keyword>
<evidence type="ECO:0000256" key="5">
    <source>
        <dbReference type="ARBA" id="ARBA00022989"/>
    </source>
</evidence>
<feature type="transmembrane region" description="Helical" evidence="7">
    <location>
        <begin position="326"/>
        <end position="354"/>
    </location>
</feature>
<organism evidence="9 10">
    <name type="scientific">Nitratireductor arenosus</name>
    <dbReference type="NCBI Taxonomy" id="2682096"/>
    <lineage>
        <taxon>Bacteria</taxon>
        <taxon>Pseudomonadati</taxon>
        <taxon>Pseudomonadota</taxon>
        <taxon>Alphaproteobacteria</taxon>
        <taxon>Hyphomicrobiales</taxon>
        <taxon>Phyllobacteriaceae</taxon>
        <taxon>Nitratireductor</taxon>
    </lineage>
</organism>
<feature type="transmembrane region" description="Helical" evidence="7">
    <location>
        <begin position="406"/>
        <end position="433"/>
    </location>
</feature>
<dbReference type="PIRSF" id="PIRSF006066">
    <property type="entry name" value="HI0050"/>
    <property type="match status" value="1"/>
</dbReference>
<dbReference type="AlphaFoldDB" id="A0A844QCI2"/>
<accession>A0A844QCI2</accession>
<keyword evidence="7" id="KW-0813">Transport</keyword>
<feature type="transmembrane region" description="Helical" evidence="7">
    <location>
        <begin position="176"/>
        <end position="200"/>
    </location>
</feature>
<dbReference type="PANTHER" id="PTHR33362:SF7">
    <property type="entry name" value="SLL1103 PROTEIN"/>
    <property type="match status" value="1"/>
</dbReference>
<keyword evidence="4 7" id="KW-0812">Transmembrane</keyword>
<feature type="transmembrane region" description="Helical" evidence="7">
    <location>
        <begin position="140"/>
        <end position="164"/>
    </location>
</feature>
<feature type="transmembrane region" description="Helical" evidence="7">
    <location>
        <begin position="221"/>
        <end position="246"/>
    </location>
</feature>
<comment type="subunit">
    <text evidence="7">The complex comprises the extracytoplasmic solute receptor protein and the two transmembrane proteins.</text>
</comment>
<comment type="subcellular location">
    <subcellularLocation>
        <location evidence="1 7">Cell inner membrane</location>
        <topology evidence="1 7">Multi-pass membrane protein</topology>
    </subcellularLocation>
</comment>
<dbReference type="GO" id="GO:0005886">
    <property type="term" value="C:plasma membrane"/>
    <property type="evidence" value="ECO:0007669"/>
    <property type="project" value="UniProtKB-SubCell"/>
</dbReference>
<feature type="transmembrane region" description="Helical" evidence="7">
    <location>
        <begin position="366"/>
        <end position="386"/>
    </location>
</feature>
<evidence type="ECO:0000256" key="2">
    <source>
        <dbReference type="ARBA" id="ARBA00022475"/>
    </source>
</evidence>
<dbReference type="PANTHER" id="PTHR33362">
    <property type="entry name" value="SIALIC ACID TRAP TRANSPORTER PERMEASE PROTEIN SIAT-RELATED"/>
    <property type="match status" value="1"/>
</dbReference>
<comment type="caution">
    <text evidence="9">The sequence shown here is derived from an EMBL/GenBank/DDBJ whole genome shotgun (WGS) entry which is preliminary data.</text>
</comment>
<protein>
    <recommendedName>
        <fullName evidence="7">TRAP transporter large permease protein</fullName>
    </recommendedName>
</protein>
<dbReference type="InterPro" id="IPR004681">
    <property type="entry name" value="TRAP_DctM"/>
</dbReference>
<evidence type="ECO:0000256" key="7">
    <source>
        <dbReference type="RuleBase" id="RU369079"/>
    </source>
</evidence>
<feature type="transmembrane region" description="Helical" evidence="7">
    <location>
        <begin position="14"/>
        <end position="40"/>
    </location>
</feature>
<evidence type="ECO:0000259" key="8">
    <source>
        <dbReference type="Pfam" id="PF06808"/>
    </source>
</evidence>
<comment type="similarity">
    <text evidence="7">Belongs to the TRAP transporter large permease family.</text>
</comment>
<keyword evidence="3 7" id="KW-0997">Cell inner membrane</keyword>
<evidence type="ECO:0000256" key="1">
    <source>
        <dbReference type="ARBA" id="ARBA00004429"/>
    </source>
</evidence>
<dbReference type="Proteomes" id="UP000463224">
    <property type="component" value="Unassembled WGS sequence"/>
</dbReference>
<feature type="transmembrane region" description="Helical" evidence="7">
    <location>
        <begin position="61"/>
        <end position="81"/>
    </location>
</feature>
<feature type="transmembrane region" description="Helical" evidence="7">
    <location>
        <begin position="252"/>
        <end position="270"/>
    </location>
</feature>
<dbReference type="GO" id="GO:0022857">
    <property type="term" value="F:transmembrane transporter activity"/>
    <property type="evidence" value="ECO:0007669"/>
    <property type="project" value="UniProtKB-UniRule"/>
</dbReference>
<evidence type="ECO:0000256" key="6">
    <source>
        <dbReference type="ARBA" id="ARBA00023136"/>
    </source>
</evidence>
<dbReference type="NCBIfam" id="TIGR00786">
    <property type="entry name" value="dctM"/>
    <property type="match status" value="1"/>
</dbReference>
<feature type="transmembrane region" description="Helical" evidence="7">
    <location>
        <begin position="282"/>
        <end position="306"/>
    </location>
</feature>
<keyword evidence="6 7" id="KW-0472">Membrane</keyword>
<name>A0A844QCI2_9HYPH</name>
<feature type="domain" description="TRAP C4-dicarboxylate transport system permease DctM subunit" evidence="8">
    <location>
        <begin position="13"/>
        <end position="428"/>
    </location>
</feature>
<keyword evidence="2" id="KW-1003">Cell membrane</keyword>
<dbReference type="InterPro" id="IPR010656">
    <property type="entry name" value="DctM"/>
</dbReference>
<evidence type="ECO:0000256" key="3">
    <source>
        <dbReference type="ARBA" id="ARBA00022519"/>
    </source>
</evidence>
<reference evidence="9 10" key="1">
    <citation type="submission" date="2019-12" db="EMBL/GenBank/DDBJ databases">
        <title>Nitratireductor arenosus sp. nov., Isolated from sea sand, Jeju island, South Korea.</title>
        <authorList>
            <person name="Kim W."/>
        </authorList>
    </citation>
    <scope>NUCLEOTIDE SEQUENCE [LARGE SCALE GENOMIC DNA]</scope>
    <source>
        <strain evidence="9 10">CAU 1489</strain>
    </source>
</reference>
<evidence type="ECO:0000313" key="9">
    <source>
        <dbReference type="EMBL" id="MVA95828.1"/>
    </source>
</evidence>
<keyword evidence="10" id="KW-1185">Reference proteome</keyword>
<dbReference type="RefSeq" id="WP_156710704.1">
    <property type="nucleotide sequence ID" value="NZ_WPHG01000001.1"/>
</dbReference>
<evidence type="ECO:0000313" key="10">
    <source>
        <dbReference type="Proteomes" id="UP000463224"/>
    </source>
</evidence>